<reference evidence="1 2" key="1">
    <citation type="submission" date="2011-09" db="EMBL/GenBank/DDBJ databases">
        <authorList>
            <person name="Pope W.H."/>
            <person name="Pedulla M.L."/>
            <person name="Ford M.E."/>
            <person name="Peebles C.L."/>
            <person name="Hatfull G.H."/>
            <person name="Hendrix R.W."/>
        </authorList>
    </citation>
    <scope>NUCLEOTIDE SEQUENCE [LARGE SCALE GENOMIC DNA]</scope>
    <source>
        <strain evidence="1">G</strain>
    </source>
</reference>
<dbReference type="KEGG" id="vg:18563696"/>
<dbReference type="EMBL" id="JN638751">
    <property type="protein sequence ID" value="AEO93740.1"/>
    <property type="molecule type" value="Genomic_DNA"/>
</dbReference>
<dbReference type="RefSeq" id="YP_009015785.1">
    <property type="nucleotide sequence ID" value="NC_023719.1"/>
</dbReference>
<evidence type="ECO:0000313" key="2">
    <source>
        <dbReference type="Proteomes" id="UP000009273"/>
    </source>
</evidence>
<protein>
    <submittedName>
        <fullName evidence="1">Gp482</fullName>
    </submittedName>
</protein>
<gene>
    <name evidence="1" type="primary">482</name>
    <name evidence="1" type="ORF">G_482</name>
</gene>
<sequence length="83" mass="9543">MREDLSVLGKLLTEGVYTYFPNCDSVSLNERRDTYKLDLIMNISESDYLADVLVKGMTYKEFEEKINYMYGINVEVIVMGLAA</sequence>
<dbReference type="Proteomes" id="UP000009273">
    <property type="component" value="Segment"/>
</dbReference>
<evidence type="ECO:0000313" key="1">
    <source>
        <dbReference type="EMBL" id="AEO93740.1"/>
    </source>
</evidence>
<accession>G3MAM3</accession>
<name>G3MAM3_9CAUD</name>
<dbReference type="GeneID" id="18563696"/>
<keyword evidence="2" id="KW-1185">Reference proteome</keyword>
<proteinExistence type="predicted"/>
<organism evidence="1 2">
    <name type="scientific">Bacillus phage G</name>
    <dbReference type="NCBI Taxonomy" id="2884420"/>
    <lineage>
        <taxon>Viruses</taxon>
        <taxon>Duplodnaviria</taxon>
        <taxon>Heunggongvirae</taxon>
        <taxon>Uroviricota</taxon>
        <taxon>Caudoviricetes</taxon>
        <taxon>Donellivirus</taxon>
        <taxon>Donellivirus gee</taxon>
    </lineage>
</organism>